<comment type="caution">
    <text evidence="3">The sequence shown here is derived from an EMBL/GenBank/DDBJ whole genome shotgun (WGS) entry which is preliminary data.</text>
</comment>
<feature type="transmembrane region" description="Helical" evidence="2">
    <location>
        <begin position="144"/>
        <end position="165"/>
    </location>
</feature>
<accession>A0AAE3YF98</accession>
<dbReference type="EMBL" id="JAVDUI010000001">
    <property type="protein sequence ID" value="MDR6892334.1"/>
    <property type="molecule type" value="Genomic_DNA"/>
</dbReference>
<feature type="compositionally biased region" description="Basic and acidic residues" evidence="1">
    <location>
        <begin position="13"/>
        <end position="25"/>
    </location>
</feature>
<gene>
    <name evidence="3" type="ORF">J2S35_001274</name>
</gene>
<evidence type="ECO:0000313" key="4">
    <source>
        <dbReference type="Proteomes" id="UP001247307"/>
    </source>
</evidence>
<keyword evidence="4" id="KW-1185">Reference proteome</keyword>
<dbReference type="PANTHER" id="PTHR34980">
    <property type="entry name" value="INNER MEMBRANE PROTEIN-RELATED-RELATED"/>
    <property type="match status" value="1"/>
</dbReference>
<evidence type="ECO:0000256" key="1">
    <source>
        <dbReference type="SAM" id="MobiDB-lite"/>
    </source>
</evidence>
<dbReference type="RefSeq" id="WP_309851181.1">
    <property type="nucleotide sequence ID" value="NZ_BAAAIU010000003.1"/>
</dbReference>
<reference evidence="3" key="1">
    <citation type="submission" date="2023-07" db="EMBL/GenBank/DDBJ databases">
        <title>Sequencing the genomes of 1000 actinobacteria strains.</title>
        <authorList>
            <person name="Klenk H.-P."/>
        </authorList>
    </citation>
    <scope>NUCLEOTIDE SEQUENCE</scope>
    <source>
        <strain evidence="3">DSM 13988</strain>
    </source>
</reference>
<feature type="region of interest" description="Disordered" evidence="1">
    <location>
        <begin position="313"/>
        <end position="336"/>
    </location>
</feature>
<protein>
    <submittedName>
        <fullName evidence="3">Uncharacterized membrane protein YhaH (DUF805 family)</fullName>
    </submittedName>
</protein>
<feature type="transmembrane region" description="Helical" evidence="2">
    <location>
        <begin position="218"/>
        <end position="242"/>
    </location>
</feature>
<keyword evidence="2" id="KW-1133">Transmembrane helix</keyword>
<keyword evidence="2" id="KW-0472">Membrane</keyword>
<name>A0AAE3YF98_9MICC</name>
<dbReference type="PANTHER" id="PTHR34980:SF2">
    <property type="entry name" value="INNER MEMBRANE PROTEIN YHAH-RELATED"/>
    <property type="match status" value="1"/>
</dbReference>
<feature type="transmembrane region" description="Helical" evidence="2">
    <location>
        <begin position="185"/>
        <end position="206"/>
    </location>
</feature>
<dbReference type="GO" id="GO:0005886">
    <property type="term" value="C:plasma membrane"/>
    <property type="evidence" value="ECO:0007669"/>
    <property type="project" value="TreeGrafter"/>
</dbReference>
<feature type="transmembrane region" description="Helical" evidence="2">
    <location>
        <begin position="262"/>
        <end position="286"/>
    </location>
</feature>
<sequence length="336" mass="36133">MPSADQPNGAGAPRRDEEFHNEHLPGFDPYGYLKKDGAGDAQSSSAQGSHAYGTDASAQPGTQYGGASGHQHQGPAAQASYGPAGLPSQPQGSAPQDAAPQPMQRPHAAYRPGWMRPSVSFGEAIRLWWKNLLVFNGRATRSEYWWVMLATVILNFVVSMLTSLVDLAVNGGAAPAQANSIQTSAASGLGQLLTFLVGLSLIPLAVRRFHDINRSGWWYLAFYVLQMVLSLAVVIPIVLLILRAGDIETMSDSEIVTSLGASIGIIMILAMLLFAVYIVQLVWTILPSKPQGARFDDPSKRLPAAYTGNWVPGNPEYDAAQRQYSVNPNPTDPHTP</sequence>
<evidence type="ECO:0000313" key="3">
    <source>
        <dbReference type="EMBL" id="MDR6892334.1"/>
    </source>
</evidence>
<keyword evidence="2" id="KW-0812">Transmembrane</keyword>
<evidence type="ECO:0000256" key="2">
    <source>
        <dbReference type="SAM" id="Phobius"/>
    </source>
</evidence>
<proteinExistence type="predicted"/>
<organism evidence="3 4">
    <name type="scientific">Falsarthrobacter nasiphocae</name>
    <dbReference type="NCBI Taxonomy" id="189863"/>
    <lineage>
        <taxon>Bacteria</taxon>
        <taxon>Bacillati</taxon>
        <taxon>Actinomycetota</taxon>
        <taxon>Actinomycetes</taxon>
        <taxon>Micrococcales</taxon>
        <taxon>Micrococcaceae</taxon>
        <taxon>Falsarthrobacter</taxon>
    </lineage>
</organism>
<feature type="region of interest" description="Disordered" evidence="1">
    <location>
        <begin position="1"/>
        <end position="110"/>
    </location>
</feature>
<dbReference type="InterPro" id="IPR008523">
    <property type="entry name" value="DUF805"/>
</dbReference>
<dbReference type="Pfam" id="PF05656">
    <property type="entry name" value="DUF805"/>
    <property type="match status" value="1"/>
</dbReference>
<feature type="compositionally biased region" description="Low complexity" evidence="1">
    <location>
        <begin position="39"/>
        <end position="49"/>
    </location>
</feature>
<dbReference type="AlphaFoldDB" id="A0AAE3YF98"/>
<dbReference type="Proteomes" id="UP001247307">
    <property type="component" value="Unassembled WGS sequence"/>
</dbReference>